<reference evidence="4 5" key="1">
    <citation type="journal article" date="2020" name="ISME J.">
        <title>Uncovering the hidden diversity of litter-decomposition mechanisms in mushroom-forming fungi.</title>
        <authorList>
            <person name="Floudas D."/>
            <person name="Bentzer J."/>
            <person name="Ahren D."/>
            <person name="Johansson T."/>
            <person name="Persson P."/>
            <person name="Tunlid A."/>
        </authorList>
    </citation>
    <scope>NUCLEOTIDE SEQUENCE [LARGE SCALE GENOMIC DNA]</scope>
    <source>
        <strain evidence="4 5">CBS 406.79</strain>
    </source>
</reference>
<dbReference type="EMBL" id="JAACJN010000049">
    <property type="protein sequence ID" value="KAF5382921.1"/>
    <property type="molecule type" value="Genomic_DNA"/>
</dbReference>
<dbReference type="PRINTS" id="PR00837">
    <property type="entry name" value="V5TPXLIKE"/>
</dbReference>
<dbReference type="Gene3D" id="3.40.33.10">
    <property type="entry name" value="CAP"/>
    <property type="match status" value="1"/>
</dbReference>
<proteinExistence type="predicted"/>
<dbReference type="SUPFAM" id="SSF55797">
    <property type="entry name" value="PR-1-like"/>
    <property type="match status" value="1"/>
</dbReference>
<evidence type="ECO:0000256" key="1">
    <source>
        <dbReference type="SAM" id="MobiDB-lite"/>
    </source>
</evidence>
<feature type="region of interest" description="Disordered" evidence="1">
    <location>
        <begin position="142"/>
        <end position="227"/>
    </location>
</feature>
<dbReference type="Proteomes" id="UP000518752">
    <property type="component" value="Unassembled WGS sequence"/>
</dbReference>
<name>A0A8H5HG52_9AGAR</name>
<evidence type="ECO:0000259" key="3">
    <source>
        <dbReference type="SMART" id="SM00198"/>
    </source>
</evidence>
<dbReference type="PANTHER" id="PTHR10334">
    <property type="entry name" value="CYSTEINE-RICH SECRETORY PROTEIN-RELATED"/>
    <property type="match status" value="1"/>
</dbReference>
<dbReference type="InterPro" id="IPR014044">
    <property type="entry name" value="CAP_dom"/>
</dbReference>
<protein>
    <recommendedName>
        <fullName evidence="3">SCP domain-containing protein</fullName>
    </recommendedName>
</protein>
<evidence type="ECO:0000313" key="5">
    <source>
        <dbReference type="Proteomes" id="UP000518752"/>
    </source>
</evidence>
<keyword evidence="5" id="KW-1185">Reference proteome</keyword>
<keyword evidence="2" id="KW-0732">Signal</keyword>
<gene>
    <name evidence="4" type="ORF">D9757_006371</name>
</gene>
<dbReference type="InterPro" id="IPR035940">
    <property type="entry name" value="CAP_sf"/>
</dbReference>
<feature type="domain" description="SCP" evidence="3">
    <location>
        <begin position="227"/>
        <end position="359"/>
    </location>
</feature>
<organism evidence="4 5">
    <name type="scientific">Collybiopsis confluens</name>
    <dbReference type="NCBI Taxonomy" id="2823264"/>
    <lineage>
        <taxon>Eukaryota</taxon>
        <taxon>Fungi</taxon>
        <taxon>Dikarya</taxon>
        <taxon>Basidiomycota</taxon>
        <taxon>Agaricomycotina</taxon>
        <taxon>Agaricomycetes</taxon>
        <taxon>Agaricomycetidae</taxon>
        <taxon>Agaricales</taxon>
        <taxon>Marasmiineae</taxon>
        <taxon>Omphalotaceae</taxon>
        <taxon>Collybiopsis</taxon>
    </lineage>
</organism>
<sequence length="510" mass="53712">MARLAVLFTSAAILTAFPFGSAGPACARKHWQQQSCIEVCKGKWGYPGMMMGSGSFGPVIQKAQAEDWSSMIASACGTTTADTPSATGPAAALGNSPATQLDSTAELTLASSSSFSSIISSAISIPSPTLATPTSSSEIVSSSLSEIATPSSVAAPTTSSSSTEDQPSSTSTSMFTPPAPTSTVEQAPPASSSTPSPTPAVTKAASSSSSSDSSSSSGSNGSGASDSDVQAYLSAHNSVRDQHGASALTWSNDAAAKAQQWANGCVFQHSGGSLGPFGENLAAGTGDGYGIPQAILSWSNEASQYNPSNPQASHFTQMVWKATTQVGCALAQCSGIFDASFGLAHFYVCEYSPQGNVIGEFAFITEEYARTCLIIHQSQPRDAIHEGWGRPGTRYEGIRFRRALLDTIPEIDTLAHLVIPTHPPLKPHARMIHHFRFILPLLTSNEGEPTPLHIYDSVIQLARISHREPTEEEFELGMDSVETILQILDECRLEMLEDSYTQLNQISEES</sequence>
<feature type="signal peptide" evidence="2">
    <location>
        <begin position="1"/>
        <end position="22"/>
    </location>
</feature>
<comment type="caution">
    <text evidence="4">The sequence shown here is derived from an EMBL/GenBank/DDBJ whole genome shotgun (WGS) entry which is preliminary data.</text>
</comment>
<dbReference type="InterPro" id="IPR001283">
    <property type="entry name" value="CRISP-related"/>
</dbReference>
<feature type="chain" id="PRO_5034803345" description="SCP domain-containing protein" evidence="2">
    <location>
        <begin position="23"/>
        <end position="510"/>
    </location>
</feature>
<evidence type="ECO:0000256" key="2">
    <source>
        <dbReference type="SAM" id="SignalP"/>
    </source>
</evidence>
<dbReference type="Pfam" id="PF00188">
    <property type="entry name" value="CAP"/>
    <property type="match status" value="1"/>
</dbReference>
<evidence type="ECO:0000313" key="4">
    <source>
        <dbReference type="EMBL" id="KAF5382921.1"/>
    </source>
</evidence>
<dbReference type="SMART" id="SM00198">
    <property type="entry name" value="SCP"/>
    <property type="match status" value="1"/>
</dbReference>
<accession>A0A8H5HG52</accession>
<dbReference type="OrthoDB" id="337038at2759"/>
<dbReference type="AlphaFoldDB" id="A0A8H5HG52"/>